<name>A0A1R2BPD1_9CILI</name>
<gene>
    <name evidence="2" type="ORF">SteCoe_21577</name>
</gene>
<evidence type="ECO:0000259" key="1">
    <source>
        <dbReference type="PROSITE" id="PS50195"/>
    </source>
</evidence>
<dbReference type="InterPro" id="IPR001683">
    <property type="entry name" value="PX_dom"/>
</dbReference>
<dbReference type="AlphaFoldDB" id="A0A1R2BPD1"/>
<dbReference type="InterPro" id="IPR036871">
    <property type="entry name" value="PX_dom_sf"/>
</dbReference>
<dbReference type="CDD" id="cd06093">
    <property type="entry name" value="PX_domain"/>
    <property type="match status" value="1"/>
</dbReference>
<evidence type="ECO:0000313" key="2">
    <source>
        <dbReference type="EMBL" id="OMJ78597.1"/>
    </source>
</evidence>
<accession>A0A1R2BPD1</accession>
<dbReference type="SUPFAM" id="SSF64268">
    <property type="entry name" value="PX domain"/>
    <property type="match status" value="1"/>
</dbReference>
<organism evidence="2 3">
    <name type="scientific">Stentor coeruleus</name>
    <dbReference type="NCBI Taxonomy" id="5963"/>
    <lineage>
        <taxon>Eukaryota</taxon>
        <taxon>Sar</taxon>
        <taxon>Alveolata</taxon>
        <taxon>Ciliophora</taxon>
        <taxon>Postciliodesmatophora</taxon>
        <taxon>Heterotrichea</taxon>
        <taxon>Heterotrichida</taxon>
        <taxon>Stentoridae</taxon>
        <taxon>Stentor</taxon>
    </lineage>
</organism>
<comment type="caution">
    <text evidence="2">The sequence shown here is derived from an EMBL/GenBank/DDBJ whole genome shotgun (WGS) entry which is preliminary data.</text>
</comment>
<dbReference type="PROSITE" id="PS50195">
    <property type="entry name" value="PX"/>
    <property type="match status" value="1"/>
</dbReference>
<dbReference type="GO" id="GO:0035091">
    <property type="term" value="F:phosphatidylinositol binding"/>
    <property type="evidence" value="ECO:0007669"/>
    <property type="project" value="InterPro"/>
</dbReference>
<feature type="domain" description="PX" evidence="1">
    <location>
        <begin position="1"/>
        <end position="109"/>
    </location>
</feature>
<dbReference type="OrthoDB" id="5772781at2759"/>
<dbReference type="Gene3D" id="3.30.1520.10">
    <property type="entry name" value="Phox-like domain"/>
    <property type="match status" value="1"/>
</dbReference>
<keyword evidence="3" id="KW-1185">Reference proteome</keyword>
<sequence>MSGLRIKFTGFKDHGTHTEYSIQIDDLNTGQSCLVSCRYSYLRSLYTSLKKFSPTIIFPGKKLFGNKNLTFLEKRKKDLEAYFSQAFKNPQLVKVLQDLKFFQFHRAESGVCENKKLEVSYCKDCTSDKCWSIVNQIGERFVNLSCHPGCMDEYEALDQQQVILEKCKDLKIQVEQKKWVETIPEDFEGKVDETRWISKILGTCTFNLNQYACKLNG</sequence>
<dbReference type="EMBL" id="MPUH01000514">
    <property type="protein sequence ID" value="OMJ78597.1"/>
    <property type="molecule type" value="Genomic_DNA"/>
</dbReference>
<evidence type="ECO:0000313" key="3">
    <source>
        <dbReference type="Proteomes" id="UP000187209"/>
    </source>
</evidence>
<protein>
    <recommendedName>
        <fullName evidence="1">PX domain-containing protein</fullName>
    </recommendedName>
</protein>
<dbReference type="Pfam" id="PF00787">
    <property type="entry name" value="PX"/>
    <property type="match status" value="1"/>
</dbReference>
<reference evidence="2 3" key="1">
    <citation type="submission" date="2016-11" db="EMBL/GenBank/DDBJ databases">
        <title>The macronuclear genome of Stentor coeruleus: a giant cell with tiny introns.</title>
        <authorList>
            <person name="Slabodnick M."/>
            <person name="Ruby J.G."/>
            <person name="Reiff S.B."/>
            <person name="Swart E.C."/>
            <person name="Gosai S."/>
            <person name="Prabakaran S."/>
            <person name="Witkowska E."/>
            <person name="Larue G.E."/>
            <person name="Fisher S."/>
            <person name="Freeman R.M."/>
            <person name="Gunawardena J."/>
            <person name="Chu W."/>
            <person name="Stover N.A."/>
            <person name="Gregory B.D."/>
            <person name="Nowacki M."/>
            <person name="Derisi J."/>
            <person name="Roy S.W."/>
            <person name="Marshall W.F."/>
            <person name="Sood P."/>
        </authorList>
    </citation>
    <scope>NUCLEOTIDE SEQUENCE [LARGE SCALE GENOMIC DNA]</scope>
    <source>
        <strain evidence="2">WM001</strain>
    </source>
</reference>
<proteinExistence type="predicted"/>
<dbReference type="SMART" id="SM00312">
    <property type="entry name" value="PX"/>
    <property type="match status" value="1"/>
</dbReference>
<dbReference type="Proteomes" id="UP000187209">
    <property type="component" value="Unassembled WGS sequence"/>
</dbReference>